<accession>A0AAU0USF2</accession>
<keyword evidence="2" id="KW-1185">Reference proteome</keyword>
<name>A0AAU0USF2_9FIRM</name>
<organism evidence="1 2">
    <name type="scientific">Metallumcola ferriviriculae</name>
    <dbReference type="NCBI Taxonomy" id="3039180"/>
    <lineage>
        <taxon>Bacteria</taxon>
        <taxon>Bacillati</taxon>
        <taxon>Bacillota</taxon>
        <taxon>Clostridia</taxon>
        <taxon>Neomoorellales</taxon>
        <taxon>Desulfitibacteraceae</taxon>
        <taxon>Metallumcola</taxon>
    </lineage>
</organism>
<dbReference type="EMBL" id="CP121694">
    <property type="protein sequence ID" value="WRO23265.1"/>
    <property type="molecule type" value="Genomic_DNA"/>
</dbReference>
<dbReference type="RefSeq" id="WP_366922647.1">
    <property type="nucleotide sequence ID" value="NZ_CP121694.1"/>
</dbReference>
<sequence>MGWMYDLFQTYEENIDQVGKVVRTRSNREYTLLPIAHTTQNAQIEITVDEQGNFYQAKVIDKDDATTVIPCTEGSFGRAGSAVRPHPLHDKLVYVAGDFEKYGGKIKKEDSPYDDYLEKLHEWSESAFSNDRVKAIYQYVQKGTIVEDLVAVSILTLDKNNKLISKWSKEATEEYGDKPELFKVINDTQDKVFIRFNTHKPGEINNIKIWQDGKVYDSFIGFYKDKLQENDLCYVTGERKPRTVMHSSGLRRAGDKAKLISSNDTTGFTYRGRFAKGNDVTCVSYDVSQKAHNALKWLILKQGKTVDGRVFLVWGSQKTSIPSPQDDAVSFFNELGISLAKKTNESNTHEMFAEEINRAIDGYKNDLPYKSEVTIMILDAATPGRLSIMYYRHIDKEEYLNRIQNWHQTCSWLHRYRKDENKKQILFYGAPATKDIAYAAYGFKASDKVIKGTMERMLPCVVDGQKIPLDIIRSAFHRASNPVSMERWEWEKTLSITCALLNKHYEKEGYDVSLDVTNKNRDYLFGRLLAVADVLERRALSTNEGRASNALRYMNAFARHPARTWQVIQANLQPYQAKLGNQVIYYNRLIDEIASNINIDDFSNKSLSGIYLLGFYSQRHELYRSKKENQDKITQTKEEE</sequence>
<dbReference type="KEGG" id="dbc:MFMK1_003121"/>
<dbReference type="NCBIfam" id="TIGR01863">
    <property type="entry name" value="cas_Csd1"/>
    <property type="match status" value="1"/>
</dbReference>
<evidence type="ECO:0000313" key="2">
    <source>
        <dbReference type="Proteomes" id="UP001329915"/>
    </source>
</evidence>
<proteinExistence type="predicted"/>
<gene>
    <name evidence="1" type="primary">cas8c</name>
    <name evidence="1" type="ORF">MFMK1_003121</name>
</gene>
<reference evidence="1 2" key="1">
    <citation type="submission" date="2023-04" db="EMBL/GenBank/DDBJ databases">
        <authorList>
            <person name="Hsu D."/>
        </authorList>
    </citation>
    <scope>NUCLEOTIDE SEQUENCE [LARGE SCALE GENOMIC DNA]</scope>
    <source>
        <strain evidence="1 2">MK1</strain>
    </source>
</reference>
<dbReference type="AlphaFoldDB" id="A0AAU0USF2"/>
<protein>
    <submittedName>
        <fullName evidence="1">Type I-C CRISPR-associated protein Cas8c/Csd1</fullName>
    </submittedName>
</protein>
<dbReference type="InterPro" id="IPR010144">
    <property type="entry name" value="CRISPR-assoc_prot_Csd1-typ"/>
</dbReference>
<evidence type="ECO:0000313" key="1">
    <source>
        <dbReference type="EMBL" id="WRO23265.1"/>
    </source>
</evidence>
<dbReference type="Pfam" id="PF09709">
    <property type="entry name" value="Cas_Csd1"/>
    <property type="match status" value="1"/>
</dbReference>
<dbReference type="Proteomes" id="UP001329915">
    <property type="component" value="Chromosome"/>
</dbReference>
<dbReference type="CDD" id="cd09757">
    <property type="entry name" value="Cas8c_I-C"/>
    <property type="match status" value="1"/>
</dbReference>